<name>A0A0B1PA95_UNCNE</name>
<dbReference type="PROSITE" id="PS50003">
    <property type="entry name" value="PH_DOMAIN"/>
    <property type="match status" value="2"/>
</dbReference>
<dbReference type="Pfam" id="PF00169">
    <property type="entry name" value="PH"/>
    <property type="match status" value="2"/>
</dbReference>
<evidence type="ECO:0000313" key="3">
    <source>
        <dbReference type="EMBL" id="KHJ33594.1"/>
    </source>
</evidence>
<evidence type="ECO:0000256" key="1">
    <source>
        <dbReference type="SAM" id="MobiDB-lite"/>
    </source>
</evidence>
<feature type="domain" description="PH" evidence="2">
    <location>
        <begin position="67"/>
        <end position="164"/>
    </location>
</feature>
<reference evidence="3 4" key="1">
    <citation type="journal article" date="2014" name="BMC Genomics">
        <title>Adaptive genomic structural variation in the grape powdery mildew pathogen, Erysiphe necator.</title>
        <authorList>
            <person name="Jones L."/>
            <person name="Riaz S."/>
            <person name="Morales-Cruz A."/>
            <person name="Amrine K.C."/>
            <person name="McGuire B."/>
            <person name="Gubler W.D."/>
            <person name="Walker M.A."/>
            <person name="Cantu D."/>
        </authorList>
    </citation>
    <scope>NUCLEOTIDE SEQUENCE [LARGE SCALE GENOMIC DNA]</scope>
    <source>
        <strain evidence="4">c</strain>
    </source>
</reference>
<gene>
    <name evidence="3" type="ORF">EV44_g5683</name>
</gene>
<sequence>MAALQGTIHQDQATFNSNILKPLNFNEPHTQRGVPSLSLVVGRPRNSILDLDITSPVNQNGSFEFDRVIKSGLVQKRTRKTKAWKSIFLVLRPYSLSIYKNQREDKLRHKIHLSDLTAVTLLKDPKNKRQHIFGLFSPSRNYHLQAQSWADVKEWVDLIRKESRVEEEEEEIFLCSPTSNATSNLFASSVIDKTMRNKIEIRRSIDGRRESSSPEPTDSTDQTRKNGANDTIDPRKPSYVVEYSGNEVASHSDWSDAELSKVKGPQQSSVIEKNLSLKPPRSSALLGTRNLDQKRGLHAEQELERVVWQGYLLWLRSRGGVRQWKNMWVVIRCKSITCYKDESEYLPSIIIPLSSIINAVEIDPMSKTKNLCLQIITDEKSFRFCAQSEDILDKSLGAIKSLIAQRRETTIRR</sequence>
<dbReference type="InterPro" id="IPR051707">
    <property type="entry name" value="PI-Interact_SigTrans_Reg"/>
</dbReference>
<dbReference type="InterPro" id="IPR001849">
    <property type="entry name" value="PH_domain"/>
</dbReference>
<dbReference type="CDD" id="cd13298">
    <property type="entry name" value="PH1_PH_fungal"/>
    <property type="match status" value="1"/>
</dbReference>
<evidence type="ECO:0000259" key="2">
    <source>
        <dbReference type="PROSITE" id="PS50003"/>
    </source>
</evidence>
<feature type="domain" description="PH" evidence="2">
    <location>
        <begin position="305"/>
        <end position="404"/>
    </location>
</feature>
<feature type="compositionally biased region" description="Polar residues" evidence="1">
    <location>
        <begin position="213"/>
        <end position="229"/>
    </location>
</feature>
<comment type="caution">
    <text evidence="3">The sequence shown here is derived from an EMBL/GenBank/DDBJ whole genome shotgun (WGS) entry which is preliminary data.</text>
</comment>
<organism evidence="3 4">
    <name type="scientific">Uncinula necator</name>
    <name type="common">Grape powdery mildew</name>
    <dbReference type="NCBI Taxonomy" id="52586"/>
    <lineage>
        <taxon>Eukaryota</taxon>
        <taxon>Fungi</taxon>
        <taxon>Dikarya</taxon>
        <taxon>Ascomycota</taxon>
        <taxon>Pezizomycotina</taxon>
        <taxon>Leotiomycetes</taxon>
        <taxon>Erysiphales</taxon>
        <taxon>Erysiphaceae</taxon>
        <taxon>Erysiphe</taxon>
    </lineage>
</organism>
<dbReference type="STRING" id="52586.A0A0B1PA95"/>
<dbReference type="HOGENOM" id="CLU_037393_1_0_1"/>
<dbReference type="OMA" id="SWKPAYL"/>
<dbReference type="EMBL" id="JNVN01001345">
    <property type="protein sequence ID" value="KHJ33594.1"/>
    <property type="molecule type" value="Genomic_DNA"/>
</dbReference>
<dbReference type="AlphaFoldDB" id="A0A0B1PA95"/>
<feature type="region of interest" description="Disordered" evidence="1">
    <location>
        <begin position="201"/>
        <end position="237"/>
    </location>
</feature>
<dbReference type="PANTHER" id="PTHR14336:SF15">
    <property type="entry name" value="DUAL ADAPTER FOR PHOSPHOTYROSINE AND 3-PHOSPHOTYROSINE AND 3-PHOSPHOINOSITIDE"/>
    <property type="match status" value="1"/>
</dbReference>
<dbReference type="Gene3D" id="2.30.29.30">
    <property type="entry name" value="Pleckstrin-homology domain (PH domain)/Phosphotyrosine-binding domain (PTB)"/>
    <property type="match status" value="2"/>
</dbReference>
<dbReference type="SMART" id="SM00233">
    <property type="entry name" value="PH"/>
    <property type="match status" value="2"/>
</dbReference>
<keyword evidence="4" id="KW-1185">Reference proteome</keyword>
<dbReference type="PANTHER" id="PTHR14336">
    <property type="entry name" value="TANDEM PH DOMAIN CONTAINING PROTEIN"/>
    <property type="match status" value="1"/>
</dbReference>
<dbReference type="SUPFAM" id="SSF50729">
    <property type="entry name" value="PH domain-like"/>
    <property type="match status" value="2"/>
</dbReference>
<protein>
    <submittedName>
        <fullName evidence="3">Putative ph domain-containing protein</fullName>
    </submittedName>
</protein>
<accession>A0A0B1PA95</accession>
<dbReference type="Proteomes" id="UP000030854">
    <property type="component" value="Unassembled WGS sequence"/>
</dbReference>
<proteinExistence type="predicted"/>
<evidence type="ECO:0000313" key="4">
    <source>
        <dbReference type="Proteomes" id="UP000030854"/>
    </source>
</evidence>
<feature type="compositionally biased region" description="Basic and acidic residues" evidence="1">
    <location>
        <begin position="201"/>
        <end position="212"/>
    </location>
</feature>
<dbReference type="InterPro" id="IPR011993">
    <property type="entry name" value="PH-like_dom_sf"/>
</dbReference>